<dbReference type="EMBL" id="DS028093">
    <property type="protein sequence ID" value="KMP01350.1"/>
    <property type="molecule type" value="Genomic_DNA"/>
</dbReference>
<protein>
    <submittedName>
        <fullName evidence="1">Uncharacterized protein</fullName>
    </submittedName>
</protein>
<sequence length="108" mass="12023">MLLGSYSLHPRKRHIPEQHLVKAGYIGLPMLLSERENEEKDARKPGRIGFKNEFHIAGYGLSHTFASYCGSIPSTNLIIENIRHERVGLASQMPAVPSPSARFPSLSL</sequence>
<accession>A0A0J6Y108</accession>
<dbReference type="Proteomes" id="UP000054565">
    <property type="component" value="Unassembled WGS sequence"/>
</dbReference>
<evidence type="ECO:0000313" key="2">
    <source>
        <dbReference type="Proteomes" id="UP000054565"/>
    </source>
</evidence>
<gene>
    <name evidence="1" type="ORF">CIRG_01490</name>
</gene>
<organism evidence="1 2">
    <name type="scientific">Coccidioides immitis RMSCC 2394</name>
    <dbReference type="NCBI Taxonomy" id="404692"/>
    <lineage>
        <taxon>Eukaryota</taxon>
        <taxon>Fungi</taxon>
        <taxon>Dikarya</taxon>
        <taxon>Ascomycota</taxon>
        <taxon>Pezizomycotina</taxon>
        <taxon>Eurotiomycetes</taxon>
        <taxon>Eurotiomycetidae</taxon>
        <taxon>Onygenales</taxon>
        <taxon>Onygenaceae</taxon>
        <taxon>Coccidioides</taxon>
    </lineage>
</organism>
<proteinExistence type="predicted"/>
<evidence type="ECO:0000313" key="1">
    <source>
        <dbReference type="EMBL" id="KMP01350.1"/>
    </source>
</evidence>
<reference evidence="2" key="1">
    <citation type="journal article" date="2010" name="Genome Res.">
        <title>Population genomic sequencing of Coccidioides fungi reveals recent hybridization and transposon control.</title>
        <authorList>
            <person name="Neafsey D.E."/>
            <person name="Barker B.M."/>
            <person name="Sharpton T.J."/>
            <person name="Stajich J.E."/>
            <person name="Park D.J."/>
            <person name="Whiston E."/>
            <person name="Hung C.-Y."/>
            <person name="McMahan C."/>
            <person name="White J."/>
            <person name="Sykes S."/>
            <person name="Heiman D."/>
            <person name="Young S."/>
            <person name="Zeng Q."/>
            <person name="Abouelleil A."/>
            <person name="Aftuck L."/>
            <person name="Bessette D."/>
            <person name="Brown A."/>
            <person name="FitzGerald M."/>
            <person name="Lui A."/>
            <person name="Macdonald J.P."/>
            <person name="Priest M."/>
            <person name="Orbach M.J."/>
            <person name="Galgiani J.N."/>
            <person name="Kirkland T.N."/>
            <person name="Cole G.T."/>
            <person name="Birren B.W."/>
            <person name="Henn M.R."/>
            <person name="Taylor J.W."/>
            <person name="Rounsley S.D."/>
        </authorList>
    </citation>
    <scope>NUCLEOTIDE SEQUENCE [LARGE SCALE GENOMIC DNA]</scope>
    <source>
        <strain evidence="2">RMSCC 2394</strain>
    </source>
</reference>
<dbReference type="AlphaFoldDB" id="A0A0J6Y108"/>
<name>A0A0J6Y108_COCIT</name>